<evidence type="ECO:0000313" key="1">
    <source>
        <dbReference type="EMBL" id="KAJ0179798.1"/>
    </source>
</evidence>
<dbReference type="Proteomes" id="UP000824533">
    <property type="component" value="Linkage Group LG07"/>
</dbReference>
<organism evidence="1 2">
    <name type="scientific">Dendrolimus kikuchii</name>
    <dbReference type="NCBI Taxonomy" id="765133"/>
    <lineage>
        <taxon>Eukaryota</taxon>
        <taxon>Metazoa</taxon>
        <taxon>Ecdysozoa</taxon>
        <taxon>Arthropoda</taxon>
        <taxon>Hexapoda</taxon>
        <taxon>Insecta</taxon>
        <taxon>Pterygota</taxon>
        <taxon>Neoptera</taxon>
        <taxon>Endopterygota</taxon>
        <taxon>Lepidoptera</taxon>
        <taxon>Glossata</taxon>
        <taxon>Ditrysia</taxon>
        <taxon>Bombycoidea</taxon>
        <taxon>Lasiocampidae</taxon>
        <taxon>Dendrolimus</taxon>
    </lineage>
</organism>
<dbReference type="EMBL" id="CM034393">
    <property type="protein sequence ID" value="KAJ0179798.1"/>
    <property type="molecule type" value="Genomic_DNA"/>
</dbReference>
<evidence type="ECO:0000313" key="2">
    <source>
        <dbReference type="Proteomes" id="UP000824533"/>
    </source>
</evidence>
<proteinExistence type="predicted"/>
<sequence>MKQYYILIVLYMHNRILEADTVNSNEAVYGNYGLLYTNEGYIYSIPKECSKLLDEFAESASNFTMCSIKHARPISFCEKCVDYYKDFSIKYKNLTTKDINGTSCKAVFISNDRLEVVLEYYNGIMSLWNKGNCNACFDWTKEPTELSNNVKHFNQMYNSTMQCIDHWKPSTNSSEVCEQCMQNYLELNNFYNNMSTDSVGLEGVCVDVVDSMNASRYIWSKTLNCCKLRQSPETVFLVCTGIIASLPLIFYLTVRFCGPIRDLPKVLKQSRFKQTILRSVNARIN</sequence>
<keyword evidence="2" id="KW-1185">Reference proteome</keyword>
<name>A0ACC1D7A4_9NEOP</name>
<protein>
    <submittedName>
        <fullName evidence="1">Uncharacterized protein</fullName>
    </submittedName>
</protein>
<gene>
    <name evidence="1" type="ORF">K1T71_004389</name>
</gene>
<reference evidence="1 2" key="1">
    <citation type="journal article" date="2021" name="Front. Genet.">
        <title>Chromosome-Level Genome Assembly Reveals Significant Gene Expansion in the Toll and IMD Signaling Pathways of Dendrolimus kikuchii.</title>
        <authorList>
            <person name="Zhou J."/>
            <person name="Wu P."/>
            <person name="Xiong Z."/>
            <person name="Liu N."/>
            <person name="Zhao N."/>
            <person name="Ji M."/>
            <person name="Qiu Y."/>
            <person name="Yang B."/>
        </authorList>
    </citation>
    <scope>NUCLEOTIDE SEQUENCE [LARGE SCALE GENOMIC DNA]</scope>
    <source>
        <strain evidence="1">Ann1</strain>
    </source>
</reference>
<comment type="caution">
    <text evidence="1">The sequence shown here is derived from an EMBL/GenBank/DDBJ whole genome shotgun (WGS) entry which is preliminary data.</text>
</comment>
<accession>A0ACC1D7A4</accession>